<dbReference type="InterPro" id="IPR013491">
    <property type="entry name" value="Tape_meas_N"/>
</dbReference>
<evidence type="ECO:0000313" key="4">
    <source>
        <dbReference type="Proteomes" id="UP000185990"/>
    </source>
</evidence>
<accession>A0A853ZTQ5</accession>
<feature type="region of interest" description="Disordered" evidence="1">
    <location>
        <begin position="667"/>
        <end position="694"/>
    </location>
</feature>
<protein>
    <recommendedName>
        <fullName evidence="2">Tape measure protein N-terminal domain-containing protein</fullName>
    </recommendedName>
</protein>
<organism evidence="3 4">
    <name type="scientific">Pseudomonas versuta</name>
    <dbReference type="NCBI Taxonomy" id="1788301"/>
    <lineage>
        <taxon>Bacteria</taxon>
        <taxon>Pseudomonadati</taxon>
        <taxon>Pseudomonadota</taxon>
        <taxon>Gammaproteobacteria</taxon>
        <taxon>Pseudomonadales</taxon>
        <taxon>Pseudomonadaceae</taxon>
        <taxon>Pseudomonas</taxon>
    </lineage>
</organism>
<dbReference type="Pfam" id="PF20155">
    <property type="entry name" value="TMP_3"/>
    <property type="match status" value="1"/>
</dbReference>
<evidence type="ECO:0000256" key="1">
    <source>
        <dbReference type="SAM" id="MobiDB-lite"/>
    </source>
</evidence>
<dbReference type="NCBIfam" id="TIGR02675">
    <property type="entry name" value="tape_meas_nterm"/>
    <property type="match status" value="1"/>
</dbReference>
<dbReference type="EMBL" id="MPJD01000040">
    <property type="protein sequence ID" value="OKA18158.1"/>
    <property type="molecule type" value="Genomic_DNA"/>
</dbReference>
<name>A0A853ZTQ5_9PSED</name>
<feature type="compositionally biased region" description="Basic and acidic residues" evidence="1">
    <location>
        <begin position="670"/>
        <end position="694"/>
    </location>
</feature>
<proteinExistence type="predicted"/>
<dbReference type="Proteomes" id="UP000185990">
    <property type="component" value="Unassembled WGS sequence"/>
</dbReference>
<sequence>MAGQTLRKLIVSVSAETGAYQREMARAGRMGQSYFRTITSGNRQAADGWRSQQAAIAAQNSAVSSLTRSVSNYASVMVGALAVGNLVHQADAWNSINARLKLATSSTEEFQFAQKSLFDISQRTTTSFADNANLFTRSSRSLKEYGYSTKQSVQFTEALATSFQLSGSSAEEVTSVTTQLSQALAKGVLRGQDFNSVSQSGGRAMVALADGMGVTTGALKAMADGGLLTTDKLVSALIGQLGKLREEYKQLPPTVSGSMQVLNNAFQAWVGGADSSTGSTRALSKAIVFVADNMDGLSATVMTLGAAYAGLKVGQLSKMLLAQAGAWRATNAAAVGQARAQLDVATAAARRTAANVFAAEAEVTATRFTDAHTAALGRLRLARLADQQATMAQTQAQAANNAATALAGRAGRGLLGILGGPAGLAMVAGTVAASFLLFRDNAEKAGDAAVDLKRPIEELRKEWEALGAAQRRPILEKLTQEQAEAKKRAAEILKDMQAIAQGPTGNYSGGKNFQANQYQRAAAAGNFRRGIQGGIDIDSATQNLVQNIKPTTELTSKLQALAGEYQTNIDKIYAAGTQMSALTLVMNNAQGAAEGLGAGLNKIKPPDASTTDAWMKRIDALKEKTEKLKDPTELGEINRLGAKQGLAQTPEGLALLSQAQAAAKVADASEQAKKSQEEAARKAKQAADDADRQAKQLEDNYSRTLRTLNEQADVHATKTELAKIEFEITKGILSKLDAAKKVDLQRAAIALDNLNTQKSYKDLMSDVQRQEDSLLATTRKRFAELAKLKSQGGLTSDQYRDGADAISKASVGKNTSPTFTGLDASVGGPGGELIKAAEADKALAKWHEKELQRQQELFDQKLISEQQYLDRKVEINEENNKKLESIQDAYKLGSIAVFADLTSNAADMMKQMAGEGSTAYKVLFLASKAAAIAQAMVSTEVAAAKALELGPIMGIPAASLIRGLGYASVGMIAATAVTGFSEGGYTGNGGKYEPKGVVHGGEFVLRKEVVEQPGMRSYLDQLNQRGYADGGYVGRSNNFSVPGLSQSPAAASPSAAPQIHLHIQSDGSGGSVTATEGYEAMGRALLDTARAEMPKVARAVIIKEKGQNGLLDPNNRRG</sequence>
<feature type="domain" description="Tape measure protein N-terminal" evidence="2">
    <location>
        <begin position="86"/>
        <end position="274"/>
    </location>
</feature>
<gene>
    <name evidence="3" type="ORF">BOH74_20855</name>
</gene>
<evidence type="ECO:0000313" key="3">
    <source>
        <dbReference type="EMBL" id="OKA18158.1"/>
    </source>
</evidence>
<comment type="caution">
    <text evidence="3">The sequence shown here is derived from an EMBL/GenBank/DDBJ whole genome shotgun (WGS) entry which is preliminary data.</text>
</comment>
<dbReference type="AlphaFoldDB" id="A0A853ZTQ5"/>
<evidence type="ECO:0000259" key="2">
    <source>
        <dbReference type="Pfam" id="PF20155"/>
    </source>
</evidence>
<dbReference type="RefSeq" id="WP_073510574.1">
    <property type="nucleotide sequence ID" value="NZ_MPJD01000040.1"/>
</dbReference>
<reference evidence="3 4" key="1">
    <citation type="submission" date="2016-11" db="EMBL/GenBank/DDBJ databases">
        <title>Draft genome of Pseudomonas versuta A4R1.12.</title>
        <authorList>
            <person name="See-Too W.-S."/>
        </authorList>
    </citation>
    <scope>NUCLEOTIDE SEQUENCE [LARGE SCALE GENOMIC DNA]</scope>
    <source>
        <strain evidence="3 4">A4R1.12</strain>
    </source>
</reference>